<dbReference type="Pfam" id="PF24035">
    <property type="entry name" value="DUF7344"/>
    <property type="match status" value="1"/>
</dbReference>
<name>A0A1I6FZY2_9EURY</name>
<protein>
    <recommendedName>
        <fullName evidence="1">DUF7344 domain-containing protein</fullName>
    </recommendedName>
</protein>
<dbReference type="Gene3D" id="1.10.10.10">
    <property type="entry name" value="Winged helix-like DNA-binding domain superfamily/Winged helix DNA-binding domain"/>
    <property type="match status" value="1"/>
</dbReference>
<evidence type="ECO:0000313" key="3">
    <source>
        <dbReference type="Proteomes" id="UP000243250"/>
    </source>
</evidence>
<dbReference type="AlphaFoldDB" id="A0A1I6FZY2"/>
<evidence type="ECO:0000259" key="1">
    <source>
        <dbReference type="Pfam" id="PF24035"/>
    </source>
</evidence>
<dbReference type="InterPro" id="IPR055768">
    <property type="entry name" value="DUF7344"/>
</dbReference>
<organism evidence="2 3">
    <name type="scientific">Halogeometricum limi</name>
    <dbReference type="NCBI Taxonomy" id="555875"/>
    <lineage>
        <taxon>Archaea</taxon>
        <taxon>Methanobacteriati</taxon>
        <taxon>Methanobacteriota</taxon>
        <taxon>Stenosarchaea group</taxon>
        <taxon>Halobacteria</taxon>
        <taxon>Halobacteriales</taxon>
        <taxon>Haloferacaceae</taxon>
        <taxon>Halogeometricum</taxon>
    </lineage>
</organism>
<accession>A0A1I6FZY2</accession>
<dbReference type="InterPro" id="IPR036388">
    <property type="entry name" value="WH-like_DNA-bd_sf"/>
</dbReference>
<reference evidence="3" key="1">
    <citation type="submission" date="2016-10" db="EMBL/GenBank/DDBJ databases">
        <authorList>
            <person name="Varghese N."/>
            <person name="Submissions S."/>
        </authorList>
    </citation>
    <scope>NUCLEOTIDE SEQUENCE [LARGE SCALE GENOMIC DNA]</scope>
    <source>
        <strain evidence="3">CGMCC 1.8711</strain>
    </source>
</reference>
<keyword evidence="3" id="KW-1185">Reference proteome</keyword>
<evidence type="ECO:0000313" key="2">
    <source>
        <dbReference type="EMBL" id="SFR35451.1"/>
    </source>
</evidence>
<sequence>MHGTDRYARLPRNDAFHILRDDRRRAVLRYLATEQTDRPTPLSTLAAFVAAVVYDADEESKSVGEVQSRVRIALHHVHLPVLEDHGVVEYDDANRTVTPNPLLAALVPFLGDGLAADADLVVDTVAVERHGYHDAAPR</sequence>
<dbReference type="Proteomes" id="UP000243250">
    <property type="component" value="Unassembled WGS sequence"/>
</dbReference>
<proteinExistence type="predicted"/>
<gene>
    <name evidence="2" type="ORF">SAMN04488124_0620</name>
</gene>
<dbReference type="EMBL" id="FOYS01000001">
    <property type="protein sequence ID" value="SFR35451.1"/>
    <property type="molecule type" value="Genomic_DNA"/>
</dbReference>
<dbReference type="RefSeq" id="WP_245758275.1">
    <property type="nucleotide sequence ID" value="NZ_FOYS01000001.1"/>
</dbReference>
<feature type="domain" description="DUF7344" evidence="1">
    <location>
        <begin position="16"/>
        <end position="98"/>
    </location>
</feature>